<dbReference type="PANTHER" id="PTHR12300">
    <property type="entry name" value="HVA22-LIKE PROTEINS"/>
    <property type="match status" value="1"/>
</dbReference>
<evidence type="ECO:0000256" key="2">
    <source>
        <dbReference type="ARBA" id="ARBA00008573"/>
    </source>
</evidence>
<evidence type="ECO:0000313" key="8">
    <source>
        <dbReference type="Proteomes" id="UP000030665"/>
    </source>
</evidence>
<comment type="similarity">
    <text evidence="2 6">Belongs to the DP1 family.</text>
</comment>
<reference evidence="7" key="2">
    <citation type="submission" date="2014-03" db="EMBL/GenBank/DDBJ databases">
        <title>The whipworm genome and dual-species transcriptomics of an intimate host-pathogen interaction.</title>
        <authorList>
            <person name="Foth B.J."/>
            <person name="Tsai I.J."/>
            <person name="Reid A.J."/>
            <person name="Bancroft A.J."/>
            <person name="Nichol S."/>
            <person name="Tracey A."/>
            <person name="Holroyd N."/>
            <person name="Cotton J.A."/>
            <person name="Stanley E.J."/>
            <person name="Zarowiecki M."/>
            <person name="Liu J.Z."/>
            <person name="Huckvale T."/>
            <person name="Cooper P.J."/>
            <person name="Grencis R.K."/>
            <person name="Berriman M."/>
        </authorList>
    </citation>
    <scope>NUCLEOTIDE SEQUENCE [LARGE SCALE GENOMIC DNA]</scope>
</reference>
<evidence type="ECO:0000256" key="5">
    <source>
        <dbReference type="ARBA" id="ARBA00023136"/>
    </source>
</evidence>
<feature type="transmembrane region" description="Helical" evidence="6">
    <location>
        <begin position="42"/>
        <end position="70"/>
    </location>
</feature>
<gene>
    <name evidence="7" type="ORF">TTRE_0000419801</name>
</gene>
<feature type="transmembrane region" description="Helical" evidence="6">
    <location>
        <begin position="90"/>
        <end position="107"/>
    </location>
</feature>
<protein>
    <recommendedName>
        <fullName evidence="6">Receptor expression-enhancing protein</fullName>
    </recommendedName>
</protein>
<dbReference type="GO" id="GO:0016020">
    <property type="term" value="C:membrane"/>
    <property type="evidence" value="ECO:0007669"/>
    <property type="project" value="UniProtKB-SubCell"/>
</dbReference>
<dbReference type="InterPro" id="IPR004345">
    <property type="entry name" value="TB2_DP1_HVA22"/>
</dbReference>
<evidence type="ECO:0000256" key="4">
    <source>
        <dbReference type="ARBA" id="ARBA00022989"/>
    </source>
</evidence>
<dbReference type="EMBL" id="HG805992">
    <property type="protein sequence ID" value="CDW55924.1"/>
    <property type="molecule type" value="Genomic_DNA"/>
</dbReference>
<dbReference type="AlphaFoldDB" id="A0A077Z831"/>
<organism evidence="7 8">
    <name type="scientific">Trichuris trichiura</name>
    <name type="common">Whipworm</name>
    <name type="synonym">Trichocephalus trichiurus</name>
    <dbReference type="NCBI Taxonomy" id="36087"/>
    <lineage>
        <taxon>Eukaryota</taxon>
        <taxon>Metazoa</taxon>
        <taxon>Ecdysozoa</taxon>
        <taxon>Nematoda</taxon>
        <taxon>Enoplea</taxon>
        <taxon>Dorylaimia</taxon>
        <taxon>Trichinellida</taxon>
        <taxon>Trichuridae</taxon>
        <taxon>Trichuris</taxon>
    </lineage>
</organism>
<keyword evidence="5 6" id="KW-0472">Membrane</keyword>
<name>A0A077Z831_TRITR</name>
<sequence length="160" mass="18542">MADVFNQIKQDVNTLLYDETNPFGKGFAKIEEVTKRKREECFAAVSALVALYLIVGYSAELLCNIIGFVYPAYMTIRAIEGGDKKENTQWLSYWTIFGLYTLFDFFGEAVRHYYPFYWLSKCIFLMWLYLPIYRGAEKLYESHLHPFAVSHIVPSGGEAQ</sequence>
<keyword evidence="8" id="KW-1185">Reference proteome</keyword>
<reference evidence="7" key="1">
    <citation type="submission" date="2014-01" db="EMBL/GenBank/DDBJ databases">
        <authorList>
            <person name="Aslett M."/>
        </authorList>
    </citation>
    <scope>NUCLEOTIDE SEQUENCE</scope>
</reference>
<feature type="transmembrane region" description="Helical" evidence="6">
    <location>
        <begin position="114"/>
        <end position="132"/>
    </location>
</feature>
<evidence type="ECO:0000256" key="6">
    <source>
        <dbReference type="RuleBase" id="RU362006"/>
    </source>
</evidence>
<proteinExistence type="inferred from homology"/>
<dbReference type="OrthoDB" id="5913021at2759"/>
<evidence type="ECO:0000256" key="3">
    <source>
        <dbReference type="ARBA" id="ARBA00022692"/>
    </source>
</evidence>
<evidence type="ECO:0000256" key="1">
    <source>
        <dbReference type="ARBA" id="ARBA00004141"/>
    </source>
</evidence>
<accession>A0A077Z831</accession>
<evidence type="ECO:0000313" key="7">
    <source>
        <dbReference type="EMBL" id="CDW55924.1"/>
    </source>
</evidence>
<dbReference type="STRING" id="36087.A0A077Z831"/>
<comment type="subcellular location">
    <subcellularLocation>
        <location evidence="1 6">Membrane</location>
        <topology evidence="1 6">Multi-pass membrane protein</topology>
    </subcellularLocation>
</comment>
<dbReference type="PANTHER" id="PTHR12300:SF161">
    <property type="entry name" value="RECEPTOR EXPRESSION-ENHANCING PROTEIN"/>
    <property type="match status" value="1"/>
</dbReference>
<dbReference type="Proteomes" id="UP000030665">
    <property type="component" value="Unassembled WGS sequence"/>
</dbReference>
<keyword evidence="4 6" id="KW-1133">Transmembrane helix</keyword>
<keyword evidence="3 6" id="KW-0812">Transmembrane</keyword>
<dbReference type="Pfam" id="PF03134">
    <property type="entry name" value="TB2_DP1_HVA22"/>
    <property type="match status" value="1"/>
</dbReference>